<sequence length="64" mass="6863">MGMISTTMVVTGAKICDKAKLAQPGNCKWATVIQGIGVEETNLPNNWVIILSDNGWTTNEVAVE</sequence>
<keyword evidence="2" id="KW-1185">Reference proteome</keyword>
<gene>
    <name evidence="1" type="ORF">Dda_2935</name>
</gene>
<dbReference type="AlphaFoldDB" id="A0AAD6J0I2"/>
<accession>A0AAD6J0I2</accession>
<comment type="caution">
    <text evidence="1">The sequence shown here is derived from an EMBL/GenBank/DDBJ whole genome shotgun (WGS) entry which is preliminary data.</text>
</comment>
<dbReference type="EMBL" id="JAQGDS010000003">
    <property type="protein sequence ID" value="KAJ6262130.1"/>
    <property type="molecule type" value="Genomic_DNA"/>
</dbReference>
<evidence type="ECO:0000313" key="2">
    <source>
        <dbReference type="Proteomes" id="UP001221413"/>
    </source>
</evidence>
<reference evidence="1" key="1">
    <citation type="submission" date="2023-01" db="EMBL/GenBank/DDBJ databases">
        <title>The chitinases involved in constricting ring structure development in the nematode-trapping fungus Drechslerella dactyloides.</title>
        <authorList>
            <person name="Wang R."/>
            <person name="Zhang L."/>
            <person name="Tang P."/>
            <person name="Li S."/>
            <person name="Liang L."/>
        </authorList>
    </citation>
    <scope>NUCLEOTIDE SEQUENCE</scope>
    <source>
        <strain evidence="1">YMF1.00031</strain>
    </source>
</reference>
<organism evidence="1 2">
    <name type="scientific">Drechslerella dactyloides</name>
    <name type="common">Nematode-trapping fungus</name>
    <name type="synonym">Arthrobotrys dactyloides</name>
    <dbReference type="NCBI Taxonomy" id="74499"/>
    <lineage>
        <taxon>Eukaryota</taxon>
        <taxon>Fungi</taxon>
        <taxon>Dikarya</taxon>
        <taxon>Ascomycota</taxon>
        <taxon>Pezizomycotina</taxon>
        <taxon>Orbiliomycetes</taxon>
        <taxon>Orbiliales</taxon>
        <taxon>Orbiliaceae</taxon>
        <taxon>Drechslerella</taxon>
    </lineage>
</organism>
<evidence type="ECO:0000313" key="1">
    <source>
        <dbReference type="EMBL" id="KAJ6262130.1"/>
    </source>
</evidence>
<proteinExistence type="predicted"/>
<name>A0AAD6J0I2_DREDA</name>
<protein>
    <submittedName>
        <fullName evidence="1">Uncharacterized protein</fullName>
    </submittedName>
</protein>
<dbReference type="Proteomes" id="UP001221413">
    <property type="component" value="Unassembled WGS sequence"/>
</dbReference>